<name>A0A212LJE3_9HYPH</name>
<evidence type="ECO:0000256" key="3">
    <source>
        <dbReference type="ARBA" id="ARBA00022448"/>
    </source>
</evidence>
<feature type="domain" description="ABC transporter" evidence="12">
    <location>
        <begin position="30"/>
        <end position="265"/>
    </location>
</feature>
<dbReference type="Pfam" id="PF00005">
    <property type="entry name" value="ABC_tran"/>
    <property type="match status" value="2"/>
</dbReference>
<keyword evidence="10" id="KW-0472">Membrane</keyword>
<organism evidence="13">
    <name type="scientific">uncultured Pleomorphomonas sp</name>
    <dbReference type="NCBI Taxonomy" id="442121"/>
    <lineage>
        <taxon>Bacteria</taxon>
        <taxon>Pseudomonadati</taxon>
        <taxon>Pseudomonadota</taxon>
        <taxon>Alphaproteobacteria</taxon>
        <taxon>Hyphomicrobiales</taxon>
        <taxon>Pleomorphomonadaceae</taxon>
        <taxon>Pleomorphomonas</taxon>
        <taxon>environmental samples</taxon>
    </lineage>
</organism>
<evidence type="ECO:0000256" key="6">
    <source>
        <dbReference type="ARBA" id="ARBA00022737"/>
    </source>
</evidence>
<dbReference type="PROSITE" id="PS50893">
    <property type="entry name" value="ABC_TRANSPORTER_2"/>
    <property type="match status" value="2"/>
</dbReference>
<dbReference type="PROSITE" id="PS00211">
    <property type="entry name" value="ABC_TRANSPORTER_1"/>
    <property type="match status" value="1"/>
</dbReference>
<evidence type="ECO:0000256" key="9">
    <source>
        <dbReference type="ARBA" id="ARBA00022967"/>
    </source>
</evidence>
<keyword evidence="7" id="KW-0547">Nucleotide-binding</keyword>
<protein>
    <submittedName>
        <fullName evidence="13">Putative ribose/galactose/methyl galactoside import ATP-binding protein 3</fullName>
        <ecNumber evidence="13">3.6.3.17</ecNumber>
    </submittedName>
</protein>
<dbReference type="InterPro" id="IPR017871">
    <property type="entry name" value="ABC_transporter-like_CS"/>
</dbReference>
<dbReference type="PANTHER" id="PTHR43790:SF3">
    <property type="entry name" value="D-ALLOSE IMPORT ATP-BINDING PROTEIN ALSA-RELATED"/>
    <property type="match status" value="1"/>
</dbReference>
<dbReference type="GO" id="GO:0005524">
    <property type="term" value="F:ATP binding"/>
    <property type="evidence" value="ECO:0007669"/>
    <property type="project" value="UniProtKB-KW"/>
</dbReference>
<sequence length="526" mass="57353">MTTDFKETAPVVDPATTARRDQDREAGPILKLQGVGKRFPGVVALRNVTFEIERGEGHVLLGENGAGKSTLINLLGGLFPPDEGSIWFNGSPYRPASPFEAFSKGIRVVHQELNLLSNLTVAENLLFEHLPSRRGLVNFREMNRRAAELLAEVGLDISPSTLVSRLGVAQMQLVEIAKALAHESKLLVLDEPTATLTSKEVDRLFEILHRLKQRKVTTLYISHRLQEIYEVGDRVTVLRDGQHVTTRPLQDLGIPDIVRLMVGRTIADQGVFREDVQPSGEALAVDDLRLTEASPPISFSVRKGEIVGIAGLVGSGRTEAVRAIFGADPRAAGTIRVNGRPVTIASPKDAVAAGICLMTEDRKQQGLLLDMSCAENITITDLKRLSRRGLLDRAMENAASEKLVAGLRVKTPTIFHKVGTFSGGNQQKVVIAKWLYRGSSALICDEPTRGIDVGAKAEIYDLMGRLAAEGKGILVVSSDLPELMSICHRILVFSKGRIAGEVPRAAFDQNRILSLAYEEYGRARGN</sequence>
<evidence type="ECO:0000256" key="8">
    <source>
        <dbReference type="ARBA" id="ARBA00022840"/>
    </source>
</evidence>
<evidence type="ECO:0000259" key="12">
    <source>
        <dbReference type="PROSITE" id="PS50893"/>
    </source>
</evidence>
<keyword evidence="9" id="KW-1278">Translocase</keyword>
<dbReference type="GO" id="GO:0005886">
    <property type="term" value="C:plasma membrane"/>
    <property type="evidence" value="ECO:0007669"/>
    <property type="project" value="UniProtKB-SubCell"/>
</dbReference>
<feature type="region of interest" description="Disordered" evidence="11">
    <location>
        <begin position="1"/>
        <end position="26"/>
    </location>
</feature>
<dbReference type="GO" id="GO:0016887">
    <property type="term" value="F:ATP hydrolysis activity"/>
    <property type="evidence" value="ECO:0007669"/>
    <property type="project" value="InterPro"/>
</dbReference>
<dbReference type="AlphaFoldDB" id="A0A212LJE3"/>
<dbReference type="Gene3D" id="3.40.50.300">
    <property type="entry name" value="P-loop containing nucleotide triphosphate hydrolases"/>
    <property type="match status" value="2"/>
</dbReference>
<evidence type="ECO:0000313" key="13">
    <source>
        <dbReference type="EMBL" id="SCM77630.1"/>
    </source>
</evidence>
<keyword evidence="13" id="KW-0378">Hydrolase</keyword>
<keyword evidence="8 13" id="KW-0067">ATP-binding</keyword>
<keyword evidence="4" id="KW-1003">Cell membrane</keyword>
<dbReference type="PANTHER" id="PTHR43790">
    <property type="entry name" value="CARBOHYDRATE TRANSPORT ATP-BINDING PROTEIN MG119-RELATED"/>
    <property type="match status" value="1"/>
</dbReference>
<dbReference type="CDD" id="cd03216">
    <property type="entry name" value="ABC_Carb_Monos_I"/>
    <property type="match status" value="1"/>
</dbReference>
<dbReference type="InterPro" id="IPR027417">
    <property type="entry name" value="P-loop_NTPase"/>
</dbReference>
<keyword evidence="5" id="KW-0762">Sugar transport</keyword>
<comment type="subcellular location">
    <subcellularLocation>
        <location evidence="1">Cell membrane</location>
        <topology evidence="1">Peripheral membrane protein</topology>
    </subcellularLocation>
</comment>
<dbReference type="InterPro" id="IPR050107">
    <property type="entry name" value="ABC_carbohydrate_import_ATPase"/>
</dbReference>
<evidence type="ECO:0000256" key="11">
    <source>
        <dbReference type="SAM" id="MobiDB-lite"/>
    </source>
</evidence>
<dbReference type="EC" id="3.6.3.17" evidence="13"/>
<dbReference type="InterPro" id="IPR003439">
    <property type="entry name" value="ABC_transporter-like_ATP-bd"/>
</dbReference>
<gene>
    <name evidence="13" type="ORF">KL86PLE_41435</name>
</gene>
<evidence type="ECO:0000256" key="5">
    <source>
        <dbReference type="ARBA" id="ARBA00022597"/>
    </source>
</evidence>
<dbReference type="InterPro" id="IPR003593">
    <property type="entry name" value="AAA+_ATPase"/>
</dbReference>
<dbReference type="EMBL" id="FMJD01000008">
    <property type="protein sequence ID" value="SCM77630.1"/>
    <property type="molecule type" value="Genomic_DNA"/>
</dbReference>
<keyword evidence="3" id="KW-0813">Transport</keyword>
<feature type="domain" description="ABC transporter" evidence="12">
    <location>
        <begin position="271"/>
        <end position="520"/>
    </location>
</feature>
<evidence type="ECO:0000256" key="1">
    <source>
        <dbReference type="ARBA" id="ARBA00004202"/>
    </source>
</evidence>
<keyword evidence="6" id="KW-0677">Repeat</keyword>
<dbReference type="FunFam" id="3.40.50.300:FF:000127">
    <property type="entry name" value="Ribose import ATP-binding protein RbsA"/>
    <property type="match status" value="1"/>
</dbReference>
<reference evidence="13" key="1">
    <citation type="submission" date="2016-08" db="EMBL/GenBank/DDBJ databases">
        <authorList>
            <person name="Seilhamer J.J."/>
        </authorList>
    </citation>
    <scope>NUCLEOTIDE SEQUENCE</scope>
    <source>
        <strain evidence="13">86</strain>
    </source>
</reference>
<dbReference type="RefSeq" id="WP_288197461.1">
    <property type="nucleotide sequence ID" value="NZ_LT608334.1"/>
</dbReference>
<evidence type="ECO:0000256" key="10">
    <source>
        <dbReference type="ARBA" id="ARBA00023136"/>
    </source>
</evidence>
<proteinExistence type="inferred from homology"/>
<evidence type="ECO:0000256" key="7">
    <source>
        <dbReference type="ARBA" id="ARBA00022741"/>
    </source>
</evidence>
<dbReference type="SMART" id="SM00382">
    <property type="entry name" value="AAA"/>
    <property type="match status" value="2"/>
</dbReference>
<evidence type="ECO:0000256" key="4">
    <source>
        <dbReference type="ARBA" id="ARBA00022475"/>
    </source>
</evidence>
<evidence type="ECO:0000256" key="2">
    <source>
        <dbReference type="ARBA" id="ARBA00005417"/>
    </source>
</evidence>
<dbReference type="CDD" id="cd03215">
    <property type="entry name" value="ABC_Carb_Monos_II"/>
    <property type="match status" value="1"/>
</dbReference>
<comment type="similarity">
    <text evidence="2">Belongs to the ABC transporter superfamily.</text>
</comment>
<accession>A0A212LJE3</accession>
<dbReference type="SUPFAM" id="SSF52540">
    <property type="entry name" value="P-loop containing nucleoside triphosphate hydrolases"/>
    <property type="match status" value="2"/>
</dbReference>